<comment type="cofactor">
    <cofactor evidence="1">
        <name>Zn(2+)</name>
        <dbReference type="ChEBI" id="CHEBI:29105"/>
    </cofactor>
</comment>
<dbReference type="OrthoDB" id="6475849at2759"/>
<evidence type="ECO:0000256" key="7">
    <source>
        <dbReference type="ARBA" id="ARBA00022833"/>
    </source>
</evidence>
<keyword evidence="8" id="KW-0482">Metalloprotease</keyword>
<dbReference type="CDD" id="cd08662">
    <property type="entry name" value="M13"/>
    <property type="match status" value="1"/>
</dbReference>
<organism evidence="12 13">
    <name type="scientific">Cinara cedri</name>
    <dbReference type="NCBI Taxonomy" id="506608"/>
    <lineage>
        <taxon>Eukaryota</taxon>
        <taxon>Metazoa</taxon>
        <taxon>Ecdysozoa</taxon>
        <taxon>Arthropoda</taxon>
        <taxon>Hexapoda</taxon>
        <taxon>Insecta</taxon>
        <taxon>Pterygota</taxon>
        <taxon>Neoptera</taxon>
        <taxon>Paraneoptera</taxon>
        <taxon>Hemiptera</taxon>
        <taxon>Sternorrhyncha</taxon>
        <taxon>Aphidomorpha</taxon>
        <taxon>Aphidoidea</taxon>
        <taxon>Aphididae</taxon>
        <taxon>Lachninae</taxon>
        <taxon>Cinara</taxon>
    </lineage>
</organism>
<evidence type="ECO:0000256" key="6">
    <source>
        <dbReference type="ARBA" id="ARBA00022801"/>
    </source>
</evidence>
<evidence type="ECO:0000256" key="2">
    <source>
        <dbReference type="ARBA" id="ARBA00004401"/>
    </source>
</evidence>
<keyword evidence="9" id="KW-0732">Signal</keyword>
<evidence type="ECO:0000256" key="9">
    <source>
        <dbReference type="SAM" id="SignalP"/>
    </source>
</evidence>
<dbReference type="GO" id="GO:0046872">
    <property type="term" value="F:metal ion binding"/>
    <property type="evidence" value="ECO:0007669"/>
    <property type="project" value="UniProtKB-KW"/>
</dbReference>
<name>A0A5E4MFE6_9HEMI</name>
<keyword evidence="4" id="KW-0645">Protease</keyword>
<evidence type="ECO:0000256" key="5">
    <source>
        <dbReference type="ARBA" id="ARBA00022723"/>
    </source>
</evidence>
<dbReference type="GO" id="GO:0005886">
    <property type="term" value="C:plasma membrane"/>
    <property type="evidence" value="ECO:0007669"/>
    <property type="project" value="UniProtKB-SubCell"/>
</dbReference>
<dbReference type="InterPro" id="IPR008753">
    <property type="entry name" value="Peptidase_M13_N"/>
</dbReference>
<dbReference type="GO" id="GO:0016485">
    <property type="term" value="P:protein processing"/>
    <property type="evidence" value="ECO:0007669"/>
    <property type="project" value="TreeGrafter"/>
</dbReference>
<dbReference type="PRINTS" id="PR00786">
    <property type="entry name" value="NEPRILYSIN"/>
</dbReference>
<dbReference type="AlphaFoldDB" id="A0A5E4MFE6"/>
<feature type="domain" description="Peptidase M13 C-terminal" evidence="10">
    <location>
        <begin position="531"/>
        <end position="739"/>
    </location>
</feature>
<evidence type="ECO:0000256" key="3">
    <source>
        <dbReference type="ARBA" id="ARBA00007357"/>
    </source>
</evidence>
<protein>
    <submittedName>
        <fullName evidence="12">Peptidase M13,Peptidase M13, C-terminal domain,Metallopeptidase, catalytic domain,Peptidase M13, N</fullName>
    </submittedName>
</protein>
<dbReference type="PROSITE" id="PS51885">
    <property type="entry name" value="NEPRILYSIN"/>
    <property type="match status" value="1"/>
</dbReference>
<dbReference type="InterPro" id="IPR024079">
    <property type="entry name" value="MetalloPept_cat_dom_sf"/>
</dbReference>
<keyword evidence="7" id="KW-0862">Zinc</keyword>
<dbReference type="Proteomes" id="UP000325440">
    <property type="component" value="Unassembled WGS sequence"/>
</dbReference>
<sequence length="740" mass="86059">MKTSFFSIIILCYSCVVQRSHCRSANDFLKDVFSLDDDDNRLKDELSCSTMECQTAEYLLKSMNRSVDPCEDFYEYTCGLWVKDHQVQATKVSWYQYKEAEKTIMNNLKEILEDENVDDVLAPAQTFYKSCLNSVNNEMNLEYLKSIISLFGGWPIDTKEHSDKLRSLDWMKVYVYMEKNWKIPTILDTGISINYMNTSQYILTIGQPELMLPRSMFVNPERYKTQVNAYSELIAGTAFLMYKELGFGPSPNRNINFGDEYADEIIQFETQLAKIKNSGEMKRSEKILKNRVMTIDELQTDIDSMSNVFHVDWLKMFGLLFKGTDVIVKKTERILVKDENYLKSLLRVLEITPKRILINYMSWCFLRSMLSDIREDLRNLAQDFNVVYTGDVKEVVRWMDCVSMTSSYFPYNVGYKYVNKYFDKSTKEMATEMVKNIREAYMEQLENLGWMDTVTRQSAIDKLQSMHEFIAYPDWFHDPLYLQNKLKIVNMTDSYLMNLEILQTSSNLKKLSKLNTFHNHAEWTMDVVSVNGYNDVYSNAIVLPSGMLQLPFYHKNRIQALNYGMVGLVVGHEIMHAFDDSGRMFDKQGNRRQWWTRETMETFLKKAECFVQQYNNYNLTVLGNQVKVNGQMTQNENIADIGGLSHAYIAYQKYVKNHGAENRLPGLPELSPEQLFFVGFASIWCESTTEQTLLNDLLTDVHSPGRIRVLGTLSNSVEFAKAFQCPVGSPMNPEDKCKIW</sequence>
<feature type="chain" id="PRO_5022991909" evidence="9">
    <location>
        <begin position="23"/>
        <end position="740"/>
    </location>
</feature>
<reference evidence="12 13" key="1">
    <citation type="submission" date="2019-08" db="EMBL/GenBank/DDBJ databases">
        <authorList>
            <person name="Alioto T."/>
            <person name="Alioto T."/>
            <person name="Gomez Garrido J."/>
        </authorList>
    </citation>
    <scope>NUCLEOTIDE SEQUENCE [LARGE SCALE GENOMIC DNA]</scope>
</reference>
<keyword evidence="13" id="KW-1185">Reference proteome</keyword>
<keyword evidence="6" id="KW-0378">Hydrolase</keyword>
<feature type="domain" description="Peptidase M13 N-terminal" evidence="11">
    <location>
        <begin position="69"/>
        <end position="473"/>
    </location>
</feature>
<gene>
    <name evidence="12" type="ORF">CINCED_3A017496</name>
</gene>
<dbReference type="SUPFAM" id="SSF55486">
    <property type="entry name" value="Metalloproteases ('zincins'), catalytic domain"/>
    <property type="match status" value="1"/>
</dbReference>
<evidence type="ECO:0000259" key="11">
    <source>
        <dbReference type="Pfam" id="PF05649"/>
    </source>
</evidence>
<dbReference type="PANTHER" id="PTHR11733">
    <property type="entry name" value="ZINC METALLOPROTEASE FAMILY M13 NEPRILYSIN-RELATED"/>
    <property type="match status" value="1"/>
</dbReference>
<evidence type="ECO:0000256" key="8">
    <source>
        <dbReference type="ARBA" id="ARBA00023049"/>
    </source>
</evidence>
<dbReference type="InterPro" id="IPR018497">
    <property type="entry name" value="Peptidase_M13_C"/>
</dbReference>
<evidence type="ECO:0000313" key="13">
    <source>
        <dbReference type="Proteomes" id="UP000325440"/>
    </source>
</evidence>
<evidence type="ECO:0000256" key="1">
    <source>
        <dbReference type="ARBA" id="ARBA00001947"/>
    </source>
</evidence>
<dbReference type="InterPro" id="IPR000718">
    <property type="entry name" value="Peptidase_M13"/>
</dbReference>
<evidence type="ECO:0000313" key="12">
    <source>
        <dbReference type="EMBL" id="VVC30925.1"/>
    </source>
</evidence>
<proteinExistence type="inferred from homology"/>
<dbReference type="GO" id="GO:0004222">
    <property type="term" value="F:metalloendopeptidase activity"/>
    <property type="evidence" value="ECO:0007669"/>
    <property type="project" value="InterPro"/>
</dbReference>
<evidence type="ECO:0000259" key="10">
    <source>
        <dbReference type="Pfam" id="PF01431"/>
    </source>
</evidence>
<dbReference type="Gene3D" id="1.10.1380.10">
    <property type="entry name" value="Neutral endopeptidase , domain2"/>
    <property type="match status" value="1"/>
</dbReference>
<dbReference type="InterPro" id="IPR042089">
    <property type="entry name" value="Peptidase_M13_dom_2"/>
</dbReference>
<comment type="similarity">
    <text evidence="3">Belongs to the peptidase M13 family.</text>
</comment>
<dbReference type="Pfam" id="PF05649">
    <property type="entry name" value="Peptidase_M13_N"/>
    <property type="match status" value="1"/>
</dbReference>
<accession>A0A5E4MFE6</accession>
<comment type="subcellular location">
    <subcellularLocation>
        <location evidence="2">Cell membrane</location>
        <topology evidence="2">Single-pass type II membrane protein</topology>
    </subcellularLocation>
</comment>
<dbReference type="EMBL" id="CABPRJ010000551">
    <property type="protein sequence ID" value="VVC30925.1"/>
    <property type="molecule type" value="Genomic_DNA"/>
</dbReference>
<evidence type="ECO:0000256" key="4">
    <source>
        <dbReference type="ARBA" id="ARBA00022670"/>
    </source>
</evidence>
<dbReference type="Pfam" id="PF01431">
    <property type="entry name" value="Peptidase_M13"/>
    <property type="match status" value="1"/>
</dbReference>
<keyword evidence="5" id="KW-0479">Metal-binding</keyword>
<dbReference type="PANTHER" id="PTHR11733:SF133">
    <property type="entry name" value="PHOSPHATE-REGULATING NEUTRAL ENDOPEPTIDASE PHEX"/>
    <property type="match status" value="1"/>
</dbReference>
<dbReference type="Gene3D" id="3.40.390.10">
    <property type="entry name" value="Collagenase (Catalytic Domain)"/>
    <property type="match status" value="1"/>
</dbReference>
<feature type="signal peptide" evidence="9">
    <location>
        <begin position="1"/>
        <end position="22"/>
    </location>
</feature>